<sequence length="203" mass="22832">MKKLTVKQVEQKLDQAAKQAGFATWKDIHHALGVGDRQVRRWRNKADTQPDDVSIIPTLPLIVIESMCQGKFVLPVIKDISEKIPAKYLHKASDYHCPPSEFLKSLVGRKQLLGVPIKEISSSMGISDQRLGDAINKESLTFINYAVLMMLCGVSVERLFYTTNESLTLKERLIQVLDEADKQSEKAELEAIKSGIKQIIENL</sequence>
<evidence type="ECO:0000313" key="1">
    <source>
        <dbReference type="EMBL" id="AKN38393.1"/>
    </source>
</evidence>
<protein>
    <submittedName>
        <fullName evidence="1">Uncharacterized protein</fullName>
    </submittedName>
</protein>
<dbReference type="EMBL" id="KP795580">
    <property type="protein sequence ID" value="AKN38393.1"/>
    <property type="molecule type" value="Genomic_DNA"/>
</dbReference>
<dbReference type="AlphaFoldDB" id="A0A0H3ZPW0"/>
<organism evidence="1">
    <name type="scientific">Vibrio splendidus</name>
    <dbReference type="NCBI Taxonomy" id="29497"/>
    <lineage>
        <taxon>Bacteria</taxon>
        <taxon>Pseudomonadati</taxon>
        <taxon>Pseudomonadota</taxon>
        <taxon>Gammaproteobacteria</taxon>
        <taxon>Vibrionales</taxon>
        <taxon>Vibrionaceae</taxon>
        <taxon>Vibrio</taxon>
    </lineage>
</organism>
<name>A0A0H3ZPW0_VIBSP</name>
<reference evidence="1" key="1">
    <citation type="journal article" date="2015" name="MBio">
        <title>Eco-Evolutionary Dynamics of Episomes among Ecologically Cohesive Bacterial Populations.</title>
        <authorList>
            <person name="Xue H."/>
            <person name="Cordero O.X."/>
            <person name="Camas F.M."/>
            <person name="Trimble W."/>
            <person name="Meyer F."/>
            <person name="Guglielmini J."/>
            <person name="Rocha E.P."/>
            <person name="Polz M.F."/>
        </authorList>
    </citation>
    <scope>NUCLEOTIDE SEQUENCE</scope>
    <source>
        <strain evidence="1">1F_145</strain>
    </source>
</reference>
<proteinExistence type="predicted"/>
<accession>A0A0H3ZPW0</accession>